<evidence type="ECO:0000313" key="3">
    <source>
        <dbReference type="Proteomes" id="UP001153069"/>
    </source>
</evidence>
<sequence>MSVSSLPPFLPTLLTSLLLLIGDVRSSCFTSLPQRYSCQQDIGKSTTGRIGSLAAKPWKKKRIPPDQVLPELIVLDLDNCLWTPELYQLNPKKIPQARRDIQLFPEVPLIFQSILELQQQNTDDPQPPSTQWAIASRAQNEEWALQLLKDFSISEDLSISDVVPPPNIQIQGGTKKRHFQSLRQSTGVPYHRMMFFDDWVVNLQEVSQLGVLGCHCPHGMTLDIFRHGLNEYHDLKKNQADGDNVWMGYII</sequence>
<evidence type="ECO:0000256" key="1">
    <source>
        <dbReference type="SAM" id="SignalP"/>
    </source>
</evidence>
<dbReference type="Gene3D" id="3.40.50.1000">
    <property type="entry name" value="HAD superfamily/HAD-like"/>
    <property type="match status" value="1"/>
</dbReference>
<dbReference type="AlphaFoldDB" id="A0A9N8EB37"/>
<comment type="caution">
    <text evidence="2">The sequence shown here is derived from an EMBL/GenBank/DDBJ whole genome shotgun (WGS) entry which is preliminary data.</text>
</comment>
<accession>A0A9N8EB37</accession>
<name>A0A9N8EB37_9STRA</name>
<feature type="signal peptide" evidence="1">
    <location>
        <begin position="1"/>
        <end position="26"/>
    </location>
</feature>
<reference evidence="2" key="1">
    <citation type="submission" date="2020-06" db="EMBL/GenBank/DDBJ databases">
        <authorList>
            <consortium name="Plant Systems Biology data submission"/>
        </authorList>
    </citation>
    <scope>NUCLEOTIDE SEQUENCE</scope>
    <source>
        <strain evidence="2">D6</strain>
    </source>
</reference>
<dbReference type="SUPFAM" id="SSF56784">
    <property type="entry name" value="HAD-like"/>
    <property type="match status" value="1"/>
</dbReference>
<dbReference type="InterPro" id="IPR023214">
    <property type="entry name" value="HAD_sf"/>
</dbReference>
<organism evidence="2 3">
    <name type="scientific">Seminavis robusta</name>
    <dbReference type="NCBI Taxonomy" id="568900"/>
    <lineage>
        <taxon>Eukaryota</taxon>
        <taxon>Sar</taxon>
        <taxon>Stramenopiles</taxon>
        <taxon>Ochrophyta</taxon>
        <taxon>Bacillariophyta</taxon>
        <taxon>Bacillariophyceae</taxon>
        <taxon>Bacillariophycidae</taxon>
        <taxon>Naviculales</taxon>
        <taxon>Naviculaceae</taxon>
        <taxon>Seminavis</taxon>
    </lineage>
</organism>
<gene>
    <name evidence="2" type="ORF">SEMRO_910_G219120.1</name>
</gene>
<dbReference type="OrthoDB" id="2865258at2759"/>
<evidence type="ECO:0000313" key="2">
    <source>
        <dbReference type="EMBL" id="CAB9518152.1"/>
    </source>
</evidence>
<protein>
    <submittedName>
        <fullName evidence="2">Inherit from virNOG: Magnesium-dependent phosphatase</fullName>
    </submittedName>
</protein>
<dbReference type="Proteomes" id="UP001153069">
    <property type="component" value="Unassembled WGS sequence"/>
</dbReference>
<keyword evidence="1" id="KW-0732">Signal</keyword>
<proteinExistence type="predicted"/>
<dbReference type="Pfam" id="PF12689">
    <property type="entry name" value="Acid_PPase"/>
    <property type="match status" value="1"/>
</dbReference>
<dbReference type="InterPro" id="IPR036412">
    <property type="entry name" value="HAD-like_sf"/>
</dbReference>
<dbReference type="PANTHER" id="PTHR17901:SF14">
    <property type="entry name" value="MAGNESIUM-DEPENDENT PHOSPHATASE 1"/>
    <property type="match status" value="1"/>
</dbReference>
<dbReference type="PANTHER" id="PTHR17901">
    <property type="entry name" value="MAGNESIUM-DEPENDENT PHOSPHATASE 1 MDP1"/>
    <property type="match status" value="1"/>
</dbReference>
<feature type="chain" id="PRO_5040429668" evidence="1">
    <location>
        <begin position="27"/>
        <end position="251"/>
    </location>
</feature>
<dbReference type="InterPro" id="IPR010036">
    <property type="entry name" value="MDP_1_eu_arc"/>
</dbReference>
<dbReference type="EMBL" id="CAICTM010000908">
    <property type="protein sequence ID" value="CAB9518152.1"/>
    <property type="molecule type" value="Genomic_DNA"/>
</dbReference>
<keyword evidence="3" id="KW-1185">Reference proteome</keyword>
<dbReference type="GO" id="GO:0003993">
    <property type="term" value="F:acid phosphatase activity"/>
    <property type="evidence" value="ECO:0007669"/>
    <property type="project" value="TreeGrafter"/>
</dbReference>